<dbReference type="OrthoDB" id="3176754at2"/>
<accession>G7WDR1</accession>
<dbReference type="RefSeq" id="WP_014185194.1">
    <property type="nucleotide sequence ID" value="NC_016584.1"/>
</dbReference>
<dbReference type="STRING" id="768706.Desor_2856"/>
<dbReference type="PATRIC" id="fig|768706.3.peg.2864"/>
<proteinExistence type="predicted"/>
<dbReference type="EMBL" id="CP003108">
    <property type="protein sequence ID" value="AET68386.1"/>
    <property type="molecule type" value="Genomic_DNA"/>
</dbReference>
<dbReference type="eggNOG" id="COG0826">
    <property type="taxonomic scope" value="Bacteria"/>
</dbReference>
<sequence length="300" mass="34270">MEWALAIPSLQGTTEINGFLTGKKAAFVADIKEMFEERFGTVRFTRLYYGQEFCEKAISGKEDMKRAFNISEEEGLSFSYVTPYVTETGLTKLKIRLDKLAAEKPDSEVVINDWGVLDWLNDQQLTLTPVLGRLMNKILRDPRMPNKSINTVNSQTADCLRTSFLTGVGMKNLLDQYHVRRIELDHPPQGLDPKLSDWGYQSSLYLPYGVVTTGRICLMQSWGLEDKDRFKAAMVCDQKCGRYWLEMSDPSGKVKNTANWKLMQKGNTIFYRQSRKFAVKALEQAVSYGISRIVFQPEPL</sequence>
<evidence type="ECO:0000313" key="2">
    <source>
        <dbReference type="Proteomes" id="UP000006346"/>
    </source>
</evidence>
<protein>
    <submittedName>
        <fullName evidence="1">Uncharacterized protein</fullName>
    </submittedName>
</protein>
<dbReference type="AlphaFoldDB" id="G7WDR1"/>
<organism evidence="1 2">
    <name type="scientific">Desulfosporosinus orientis (strain ATCC 19365 / DSM 765 / NCIMB 8382 / VKM B-1628 / Singapore I)</name>
    <name type="common">Desulfotomaculum orientis</name>
    <dbReference type="NCBI Taxonomy" id="768706"/>
    <lineage>
        <taxon>Bacteria</taxon>
        <taxon>Bacillati</taxon>
        <taxon>Bacillota</taxon>
        <taxon>Clostridia</taxon>
        <taxon>Eubacteriales</taxon>
        <taxon>Desulfitobacteriaceae</taxon>
        <taxon>Desulfosporosinus</taxon>
    </lineage>
</organism>
<reference evidence="2" key="1">
    <citation type="submission" date="2011-11" db="EMBL/GenBank/DDBJ databases">
        <title>Complete sequence of Desulfosporosinus orientis DSM 765.</title>
        <authorList>
            <person name="Lucas S."/>
            <person name="Han J."/>
            <person name="Lapidus A."/>
            <person name="Cheng J.-F."/>
            <person name="Goodwin L."/>
            <person name="Pitluck S."/>
            <person name="Peters L."/>
            <person name="Ovchinnikova G."/>
            <person name="Teshima H."/>
            <person name="Detter J.C."/>
            <person name="Han C."/>
            <person name="Tapia R."/>
            <person name="Land M."/>
            <person name="Hauser L."/>
            <person name="Kyrpides N."/>
            <person name="Ivanova N."/>
            <person name="Pagani I."/>
            <person name="Pester M."/>
            <person name="Spring S."/>
            <person name="Ollivier B."/>
            <person name="Rattei T."/>
            <person name="Klenk H.-P."/>
            <person name="Wagner M."/>
            <person name="Loy A."/>
            <person name="Woyke T."/>
        </authorList>
    </citation>
    <scope>NUCLEOTIDE SEQUENCE [LARGE SCALE GENOMIC DNA]</scope>
    <source>
        <strain evidence="2">ATCC 19365 / DSM 765 / NCIMB 8382 / VKM B-1628</strain>
    </source>
</reference>
<name>G7WDR1_DESOD</name>
<dbReference type="KEGG" id="dor:Desor_2856"/>
<gene>
    <name evidence="1" type="ordered locus">Desor_2856</name>
</gene>
<dbReference type="HOGENOM" id="CLU_079847_0_0_9"/>
<reference evidence="1 2" key="2">
    <citation type="journal article" date="2012" name="J. Bacteriol.">
        <title>Complete genome sequences of Desulfosporosinus orientis DSM765T, Desulfosporosinus youngiae DSM17734T, Desulfosporosinus meridiei DSM13257T, and Desulfosporosinus acidiphilus DSM22704T.</title>
        <authorList>
            <person name="Pester M."/>
            <person name="Brambilla E."/>
            <person name="Alazard D."/>
            <person name="Rattei T."/>
            <person name="Weinmaier T."/>
            <person name="Han J."/>
            <person name="Lucas S."/>
            <person name="Lapidus A."/>
            <person name="Cheng J.F."/>
            <person name="Goodwin L."/>
            <person name="Pitluck S."/>
            <person name="Peters L."/>
            <person name="Ovchinnikova G."/>
            <person name="Teshima H."/>
            <person name="Detter J.C."/>
            <person name="Han C.S."/>
            <person name="Tapia R."/>
            <person name="Land M.L."/>
            <person name="Hauser L."/>
            <person name="Kyrpides N.C."/>
            <person name="Ivanova N.N."/>
            <person name="Pagani I."/>
            <person name="Huntmann M."/>
            <person name="Wei C.L."/>
            <person name="Davenport K.W."/>
            <person name="Daligault H."/>
            <person name="Chain P.S."/>
            <person name="Chen A."/>
            <person name="Mavromatis K."/>
            <person name="Markowitz V."/>
            <person name="Szeto E."/>
            <person name="Mikhailova N."/>
            <person name="Pati A."/>
            <person name="Wagner M."/>
            <person name="Woyke T."/>
            <person name="Ollivier B."/>
            <person name="Klenk H.P."/>
            <person name="Spring S."/>
            <person name="Loy A."/>
        </authorList>
    </citation>
    <scope>NUCLEOTIDE SEQUENCE [LARGE SCALE GENOMIC DNA]</scope>
    <source>
        <strain evidence="2">ATCC 19365 / DSM 765 / NCIMB 8382 / VKM B-1628</strain>
    </source>
</reference>
<evidence type="ECO:0000313" key="1">
    <source>
        <dbReference type="EMBL" id="AET68386.1"/>
    </source>
</evidence>
<keyword evidence="2" id="KW-1185">Reference proteome</keyword>
<dbReference type="Proteomes" id="UP000006346">
    <property type="component" value="Chromosome"/>
</dbReference>